<proteinExistence type="predicted"/>
<dbReference type="Proteomes" id="UP000198211">
    <property type="component" value="Unassembled WGS sequence"/>
</dbReference>
<name>A0A225V567_9STRA</name>
<keyword evidence="2" id="KW-1185">Reference proteome</keyword>
<gene>
    <name evidence="1" type="ORF">PHMEG_00028825</name>
</gene>
<dbReference type="AlphaFoldDB" id="A0A225V567"/>
<evidence type="ECO:0000313" key="2">
    <source>
        <dbReference type="Proteomes" id="UP000198211"/>
    </source>
</evidence>
<accession>A0A225V567</accession>
<sequence length="80" mass="8754">MGCMIYDLELVRALSWLSYTLSCIWTIYKNNFQSMSTPTPPPGGGGIDVGSTVFVDCQLDVTTTFEGQLARARVTNLFPG</sequence>
<protein>
    <submittedName>
        <fullName evidence="1">Uncharacterized protein</fullName>
    </submittedName>
</protein>
<evidence type="ECO:0000313" key="1">
    <source>
        <dbReference type="EMBL" id="OWZ00068.1"/>
    </source>
</evidence>
<organism evidence="1 2">
    <name type="scientific">Phytophthora megakarya</name>
    <dbReference type="NCBI Taxonomy" id="4795"/>
    <lineage>
        <taxon>Eukaryota</taxon>
        <taxon>Sar</taxon>
        <taxon>Stramenopiles</taxon>
        <taxon>Oomycota</taxon>
        <taxon>Peronosporomycetes</taxon>
        <taxon>Peronosporales</taxon>
        <taxon>Peronosporaceae</taxon>
        <taxon>Phytophthora</taxon>
    </lineage>
</organism>
<comment type="caution">
    <text evidence="1">The sequence shown here is derived from an EMBL/GenBank/DDBJ whole genome shotgun (WGS) entry which is preliminary data.</text>
</comment>
<reference evidence="2" key="1">
    <citation type="submission" date="2017-03" db="EMBL/GenBank/DDBJ databases">
        <title>Phytopthora megakarya and P. palmivora, two closely related causual agents of cacao black pod achieved similar genome size and gene model numbers by different mechanisms.</title>
        <authorList>
            <person name="Ali S."/>
            <person name="Shao J."/>
            <person name="Larry D.J."/>
            <person name="Kronmiller B."/>
            <person name="Shen D."/>
            <person name="Strem M.D."/>
            <person name="Melnick R.L."/>
            <person name="Guiltinan M.J."/>
            <person name="Tyler B.M."/>
            <person name="Meinhardt L.W."/>
            <person name="Bailey B.A."/>
        </authorList>
    </citation>
    <scope>NUCLEOTIDE SEQUENCE [LARGE SCALE GENOMIC DNA]</scope>
    <source>
        <strain evidence="2">zdho120</strain>
    </source>
</reference>
<dbReference type="EMBL" id="NBNE01007924">
    <property type="protein sequence ID" value="OWZ00068.1"/>
    <property type="molecule type" value="Genomic_DNA"/>
</dbReference>